<proteinExistence type="predicted"/>
<evidence type="ECO:0000313" key="2">
    <source>
        <dbReference type="Proteomes" id="UP000749559"/>
    </source>
</evidence>
<evidence type="ECO:0000313" key="1">
    <source>
        <dbReference type="EMBL" id="CAH1776349.1"/>
    </source>
</evidence>
<dbReference type="OrthoDB" id="6077919at2759"/>
<dbReference type="InterPro" id="IPR013087">
    <property type="entry name" value="Znf_C2H2_type"/>
</dbReference>
<dbReference type="EMBL" id="CAIIXF020000002">
    <property type="protein sequence ID" value="CAH1776349.1"/>
    <property type="molecule type" value="Genomic_DNA"/>
</dbReference>
<name>A0A8J1TEA7_OWEFU</name>
<dbReference type="InterPro" id="IPR036236">
    <property type="entry name" value="Znf_C2H2_sf"/>
</dbReference>
<gene>
    <name evidence="1" type="ORF">OFUS_LOCUS3529</name>
</gene>
<reference evidence="1" key="1">
    <citation type="submission" date="2022-03" db="EMBL/GenBank/DDBJ databases">
        <authorList>
            <person name="Martin C."/>
        </authorList>
    </citation>
    <scope>NUCLEOTIDE SEQUENCE</scope>
</reference>
<feature type="non-terminal residue" evidence="1">
    <location>
        <position position="1"/>
    </location>
</feature>
<sequence>CVYEPVSGENFESTLGRSQEYALGNQPHQSMQPGGPKLELQGTNSDPSMCTTGVYGEALEQQRYMTIREIPEPIDIQETSMCNKCFKDFPNDRCLEYHTSVVHNLYCDVCQLRLDDEPNVQEHGLKHTGEKPHQCKYCYKLFNSHSGYFHHGKLDLLCVVCKKKIQRSMKQSHMKQHHLAKF</sequence>
<keyword evidence="2" id="KW-1185">Reference proteome</keyword>
<dbReference type="Gene3D" id="3.30.160.60">
    <property type="entry name" value="Classic Zinc Finger"/>
    <property type="match status" value="1"/>
</dbReference>
<protein>
    <submittedName>
        <fullName evidence="1">Uncharacterized protein</fullName>
    </submittedName>
</protein>
<accession>A0A8J1TEA7</accession>
<dbReference type="PROSITE" id="PS50157">
    <property type="entry name" value="ZINC_FINGER_C2H2_2"/>
    <property type="match status" value="1"/>
</dbReference>
<dbReference type="SUPFAM" id="SSF57667">
    <property type="entry name" value="beta-beta-alpha zinc fingers"/>
    <property type="match status" value="1"/>
</dbReference>
<comment type="caution">
    <text evidence="1">The sequence shown here is derived from an EMBL/GenBank/DDBJ whole genome shotgun (WGS) entry which is preliminary data.</text>
</comment>
<dbReference type="AlphaFoldDB" id="A0A8J1TEA7"/>
<organism evidence="1 2">
    <name type="scientific">Owenia fusiformis</name>
    <name type="common">Polychaete worm</name>
    <dbReference type="NCBI Taxonomy" id="6347"/>
    <lineage>
        <taxon>Eukaryota</taxon>
        <taxon>Metazoa</taxon>
        <taxon>Spiralia</taxon>
        <taxon>Lophotrochozoa</taxon>
        <taxon>Annelida</taxon>
        <taxon>Polychaeta</taxon>
        <taxon>Sedentaria</taxon>
        <taxon>Canalipalpata</taxon>
        <taxon>Sabellida</taxon>
        <taxon>Oweniida</taxon>
        <taxon>Oweniidae</taxon>
        <taxon>Owenia</taxon>
    </lineage>
</organism>
<dbReference type="Proteomes" id="UP000749559">
    <property type="component" value="Unassembled WGS sequence"/>
</dbReference>
<dbReference type="PROSITE" id="PS00028">
    <property type="entry name" value="ZINC_FINGER_C2H2_1"/>
    <property type="match status" value="2"/>
</dbReference>